<keyword evidence="3" id="KW-0677">Repeat</keyword>
<comment type="caution">
    <text evidence="10">The sequence shown here is derived from an EMBL/GenBank/DDBJ whole genome shotgun (WGS) entry which is preliminary data.</text>
</comment>
<dbReference type="Pfam" id="PF00571">
    <property type="entry name" value="CBS"/>
    <property type="match status" value="2"/>
</dbReference>
<keyword evidence="5" id="KW-0129">CBS domain</keyword>
<dbReference type="InterPro" id="IPR000644">
    <property type="entry name" value="CBS_dom"/>
</dbReference>
<keyword evidence="2" id="KW-0813">Transport</keyword>
<evidence type="ECO:0000256" key="4">
    <source>
        <dbReference type="ARBA" id="ARBA00022842"/>
    </source>
</evidence>
<evidence type="ECO:0000259" key="9">
    <source>
        <dbReference type="PROSITE" id="PS51371"/>
    </source>
</evidence>
<reference evidence="10 11" key="1">
    <citation type="journal article" date="2019" name="Nat. Med.">
        <title>A library of human gut bacterial isolates paired with longitudinal multiomics data enables mechanistic microbiome research.</title>
        <authorList>
            <person name="Poyet M."/>
            <person name="Groussin M."/>
            <person name="Gibbons S.M."/>
            <person name="Avila-Pacheco J."/>
            <person name="Jiang X."/>
            <person name="Kearney S.M."/>
            <person name="Perrotta A.R."/>
            <person name="Berdy B."/>
            <person name="Zhao S."/>
            <person name="Lieberman T.D."/>
            <person name="Swanson P.K."/>
            <person name="Smith M."/>
            <person name="Roesemann S."/>
            <person name="Alexander J.E."/>
            <person name="Rich S.A."/>
            <person name="Livny J."/>
            <person name="Vlamakis H."/>
            <person name="Clish C."/>
            <person name="Bullock K."/>
            <person name="Deik A."/>
            <person name="Scott J."/>
            <person name="Pierce K.A."/>
            <person name="Xavier R.J."/>
            <person name="Alm E.J."/>
        </authorList>
    </citation>
    <scope>NUCLEOTIDE SEQUENCE [LARGE SCALE GENOMIC DNA]</scope>
    <source>
        <strain evidence="10 11">BIOML-A2</strain>
    </source>
</reference>
<protein>
    <recommendedName>
        <fullName evidence="8">Magnesium and cobalt efflux protein CorC</fullName>
    </recommendedName>
</protein>
<keyword evidence="6" id="KW-0170">Cobalt</keyword>
<dbReference type="Gene3D" id="3.30.465.10">
    <property type="match status" value="1"/>
</dbReference>
<dbReference type="FunFam" id="3.10.580.10:FF:000002">
    <property type="entry name" value="Magnesium/cobalt efflux protein CorC"/>
    <property type="match status" value="1"/>
</dbReference>
<gene>
    <name evidence="10" type="ORF">GMD42_01760</name>
</gene>
<evidence type="ECO:0000313" key="11">
    <source>
        <dbReference type="Proteomes" id="UP000462362"/>
    </source>
</evidence>
<dbReference type="InterPro" id="IPR044751">
    <property type="entry name" value="Ion_transp-like_CBS"/>
</dbReference>
<dbReference type="GO" id="GO:0005886">
    <property type="term" value="C:plasma membrane"/>
    <property type="evidence" value="ECO:0007669"/>
    <property type="project" value="TreeGrafter"/>
</dbReference>
<comment type="function">
    <text evidence="7">Plays a role in the transport of magnesium and cobalt ions.</text>
</comment>
<dbReference type="GeneID" id="43349826"/>
<dbReference type="PANTHER" id="PTHR22777:SF27">
    <property type="entry name" value="MAGNESIUM AND COBALT EFFLUX PROTEIN CORC"/>
    <property type="match status" value="1"/>
</dbReference>
<dbReference type="RefSeq" id="WP_008865000.1">
    <property type="nucleotide sequence ID" value="NZ_CAJUON010000002.1"/>
</dbReference>
<dbReference type="CDD" id="cd04590">
    <property type="entry name" value="CBS_pair_CorC_HlyC_assoc"/>
    <property type="match status" value="1"/>
</dbReference>
<evidence type="ECO:0000256" key="2">
    <source>
        <dbReference type="ARBA" id="ARBA00022448"/>
    </source>
</evidence>
<dbReference type="AlphaFoldDB" id="A0A6I3S3A6"/>
<evidence type="ECO:0000256" key="1">
    <source>
        <dbReference type="ARBA" id="ARBA00006337"/>
    </source>
</evidence>
<comment type="similarity">
    <text evidence="1">Belongs to the UPF0053 family.</text>
</comment>
<organism evidence="10 11">
    <name type="scientific">Parasutterella excrementihominis</name>
    <dbReference type="NCBI Taxonomy" id="487175"/>
    <lineage>
        <taxon>Bacteria</taxon>
        <taxon>Pseudomonadati</taxon>
        <taxon>Pseudomonadota</taxon>
        <taxon>Betaproteobacteria</taxon>
        <taxon>Burkholderiales</taxon>
        <taxon>Sutterellaceae</taxon>
        <taxon>Parasutterella</taxon>
    </lineage>
</organism>
<dbReference type="SMART" id="SM00116">
    <property type="entry name" value="CBS"/>
    <property type="match status" value="2"/>
</dbReference>
<dbReference type="InterPro" id="IPR036318">
    <property type="entry name" value="FAD-bd_PCMH-like_sf"/>
</dbReference>
<evidence type="ECO:0000256" key="8">
    <source>
        <dbReference type="ARBA" id="ARBA00040729"/>
    </source>
</evidence>
<dbReference type="SMART" id="SM01091">
    <property type="entry name" value="CorC_HlyC"/>
    <property type="match status" value="1"/>
</dbReference>
<proteinExistence type="inferred from homology"/>
<name>A0A6I3S3A6_9BURK</name>
<dbReference type="InterPro" id="IPR016169">
    <property type="entry name" value="FAD-bd_PCMH_sub2"/>
</dbReference>
<dbReference type="Proteomes" id="UP000462362">
    <property type="component" value="Unassembled WGS sequence"/>
</dbReference>
<dbReference type="Gene3D" id="3.10.580.10">
    <property type="entry name" value="CBS-domain"/>
    <property type="match status" value="1"/>
</dbReference>
<dbReference type="SUPFAM" id="SSF56176">
    <property type="entry name" value="FAD-binding/transporter-associated domain-like"/>
    <property type="match status" value="1"/>
</dbReference>
<evidence type="ECO:0000313" key="10">
    <source>
        <dbReference type="EMBL" id="MTU42365.1"/>
    </source>
</evidence>
<dbReference type="GO" id="GO:0050660">
    <property type="term" value="F:flavin adenine dinucleotide binding"/>
    <property type="evidence" value="ECO:0007669"/>
    <property type="project" value="InterPro"/>
</dbReference>
<keyword evidence="4" id="KW-0460">Magnesium</keyword>
<dbReference type="SUPFAM" id="SSF54631">
    <property type="entry name" value="CBS-domain pair"/>
    <property type="match status" value="1"/>
</dbReference>
<dbReference type="EMBL" id="WNCL01000003">
    <property type="protein sequence ID" value="MTU42365.1"/>
    <property type="molecule type" value="Genomic_DNA"/>
</dbReference>
<dbReference type="InterPro" id="IPR005170">
    <property type="entry name" value="Transptr-assoc_dom"/>
</dbReference>
<evidence type="ECO:0000256" key="3">
    <source>
        <dbReference type="ARBA" id="ARBA00022737"/>
    </source>
</evidence>
<dbReference type="InterPro" id="IPR046342">
    <property type="entry name" value="CBS_dom_sf"/>
</dbReference>
<dbReference type="Pfam" id="PF03471">
    <property type="entry name" value="CorC_HlyC"/>
    <property type="match status" value="1"/>
</dbReference>
<dbReference type="Pfam" id="PF21917">
    <property type="entry name" value="NMB0537_N"/>
    <property type="match status" value="1"/>
</dbReference>
<feature type="domain" description="CBS" evidence="9">
    <location>
        <begin position="70"/>
        <end position="129"/>
    </location>
</feature>
<dbReference type="InterPro" id="IPR054115">
    <property type="entry name" value="CorC_N"/>
</dbReference>
<evidence type="ECO:0000256" key="6">
    <source>
        <dbReference type="ARBA" id="ARBA00023285"/>
    </source>
</evidence>
<dbReference type="PROSITE" id="PS51371">
    <property type="entry name" value="CBS"/>
    <property type="match status" value="2"/>
</dbReference>
<evidence type="ECO:0000256" key="5">
    <source>
        <dbReference type="ARBA" id="ARBA00023122"/>
    </source>
</evidence>
<evidence type="ECO:0000256" key="7">
    <source>
        <dbReference type="ARBA" id="ARBA00037273"/>
    </source>
</evidence>
<accession>A0A6I3S3A6</accession>
<feature type="domain" description="CBS" evidence="9">
    <location>
        <begin position="133"/>
        <end position="190"/>
    </location>
</feature>
<dbReference type="PANTHER" id="PTHR22777">
    <property type="entry name" value="HEMOLYSIN-RELATED"/>
    <property type="match status" value="1"/>
</dbReference>
<sequence>MADNKTDEPKEKNFFEKLSDRFFHDDAPETQKELLDDLHIAHDRKLLTDDGMHMIEGVMRVNSLRAEDLMVPRTQMIVIDISENSQDWIKQVIAAGHSRFPVIDGDKDNVLGILLAKDLLRLFINPEYEIRQHLRQAVFVPESKPADVLLKEFRLKRNHMALVVDEFGSVSGLITIEDVLEEIVGEIDDEYDVVNDASDIVAIGGSRWRVKASTHINEFNRVFGTHFSDDRFESVGGLVSDELEHVPQVGESVVLQGFRFVVTKALARQVKMLTVEKLEPEQTEQQPAKA</sequence>